<sequence>MRTTQLDPDGYFTLDQREGRWWLITPEGDRFFTLGMNHIDPATMRYTENIDLWRNKYRSSTQTWIKESVVPNLKKWGFNSVGWTQEITIRNYPHSSGFSAEDYKTLDMPYCHLLPFTESHQWDQFSRHYDFLSTEWEDWCDYVARAHVVELSQDPNLIGYFYSDCPTWVHTRPVNAWRGPIFDPEKLKSETGRKALSDLAHRYYKTTHDAIRRYDTHHLILGDRYEATESIPMEIVNSALPYIDIMSFQDFKEPVSHLNDWYRKTDKPVLLADSAGMKWNTEPGEISPNDGKWYSEVLSELQNNPGCIGFHICGAYQRNRARRYGLIDEMEIPDHENIDLITAANLETKRWVDSGN</sequence>
<evidence type="ECO:0000313" key="2">
    <source>
        <dbReference type="EMBL" id="WFG40377.1"/>
    </source>
</evidence>
<reference evidence="3" key="3">
    <citation type="submission" date="2023-06" db="EMBL/GenBank/DDBJ databases">
        <title>Pangenomics reveal diversification of enzyme families and niche specialization in globally abundant SAR202 bacteria.</title>
        <authorList>
            <person name="Saw J.H.W."/>
        </authorList>
    </citation>
    <scope>NUCLEOTIDE SEQUENCE [LARGE SCALE GENOMIC DNA]</scope>
    <source>
        <strain evidence="3">JH1073</strain>
    </source>
</reference>
<gene>
    <name evidence="1" type="ORF">GKO46_13530</name>
    <name evidence="2" type="ORF">GKO48_12420</name>
</gene>
<name>A0AAJ5ZF96_9CHLR</name>
<dbReference type="Gene3D" id="3.20.20.80">
    <property type="entry name" value="Glycosidases"/>
    <property type="match status" value="2"/>
</dbReference>
<protein>
    <submittedName>
        <fullName evidence="2">Agarase</fullName>
    </submittedName>
</protein>
<evidence type="ECO:0000313" key="1">
    <source>
        <dbReference type="EMBL" id="MDG0868082.1"/>
    </source>
</evidence>
<dbReference type="Proteomes" id="UP001321249">
    <property type="component" value="Unassembled WGS sequence"/>
</dbReference>
<dbReference type="SUPFAM" id="SSF51445">
    <property type="entry name" value="(Trans)glycosidases"/>
    <property type="match status" value="1"/>
</dbReference>
<organism evidence="2 3">
    <name type="scientific">Candidatus Lucifugimonas marina</name>
    <dbReference type="NCBI Taxonomy" id="3038979"/>
    <lineage>
        <taxon>Bacteria</taxon>
        <taxon>Bacillati</taxon>
        <taxon>Chloroflexota</taxon>
        <taxon>Dehalococcoidia</taxon>
        <taxon>SAR202 cluster</taxon>
        <taxon>Candidatus Lucifugimonadales</taxon>
        <taxon>Candidatus Lucifugimonadaceae</taxon>
        <taxon>Candidatus Lucifugimonas</taxon>
    </lineage>
</organism>
<dbReference type="RefSeq" id="WP_342827079.1">
    <property type="nucleotide sequence ID" value="NZ_CP046146.1"/>
</dbReference>
<dbReference type="InterPro" id="IPR017853">
    <property type="entry name" value="GH"/>
</dbReference>
<evidence type="ECO:0000313" key="4">
    <source>
        <dbReference type="Proteomes" id="UP001321249"/>
    </source>
</evidence>
<reference evidence="2" key="2">
    <citation type="journal article" date="2023" name="Nat. Commun.">
        <title>Cultivation of marine bacteria of the SAR202 clade.</title>
        <authorList>
            <person name="Lim Y."/>
            <person name="Seo J.H."/>
            <person name="Giovannoni S.J."/>
            <person name="Kang I."/>
            <person name="Cho J.C."/>
        </authorList>
    </citation>
    <scope>NUCLEOTIDE SEQUENCE</scope>
    <source>
        <strain evidence="2">JH1073</strain>
    </source>
</reference>
<evidence type="ECO:0000313" key="3">
    <source>
        <dbReference type="Proteomes" id="UP001219901"/>
    </source>
</evidence>
<dbReference type="Proteomes" id="UP001219901">
    <property type="component" value="Chromosome"/>
</dbReference>
<dbReference type="EMBL" id="CP046147">
    <property type="protein sequence ID" value="WFG40377.1"/>
    <property type="molecule type" value="Genomic_DNA"/>
</dbReference>
<reference evidence="3 4" key="1">
    <citation type="submission" date="2019-11" db="EMBL/GenBank/DDBJ databases">
        <authorList>
            <person name="Cho J.-C."/>
        </authorList>
    </citation>
    <scope>NUCLEOTIDE SEQUENCE [LARGE SCALE GENOMIC DNA]</scope>
    <source>
        <strain evidence="2 3">JH1073</strain>
        <strain evidence="1 4">JH702</strain>
    </source>
</reference>
<proteinExistence type="predicted"/>
<dbReference type="EMBL" id="WMBE01000006">
    <property type="protein sequence ID" value="MDG0868082.1"/>
    <property type="molecule type" value="Genomic_DNA"/>
</dbReference>
<dbReference type="AlphaFoldDB" id="A0AAJ5ZF96"/>
<keyword evidence="3" id="KW-1185">Reference proteome</keyword>
<accession>A0AAJ5ZF96</accession>